<evidence type="ECO:0000259" key="5">
    <source>
        <dbReference type="Pfam" id="PF03330"/>
    </source>
</evidence>
<evidence type="ECO:0000313" key="6">
    <source>
        <dbReference type="EMBL" id="POY40054.1"/>
    </source>
</evidence>
<protein>
    <recommendedName>
        <fullName evidence="3">Probable endolytic peptidoglycan transglycosylase RlpA</fullName>
        <ecNumber evidence="3">4.2.2.-</ecNumber>
    </recommendedName>
</protein>
<dbReference type="HAMAP" id="MF_02071">
    <property type="entry name" value="RlpA"/>
    <property type="match status" value="1"/>
</dbReference>
<dbReference type="PANTHER" id="PTHR34183">
    <property type="entry name" value="ENDOLYTIC PEPTIDOGLYCAN TRANSGLYCOSYLASE RLPA"/>
    <property type="match status" value="1"/>
</dbReference>
<sequence length="177" mass="19744">MKILTLLLSVVVLSIANGQTSNKKNKTTKSRDSLVKSKTIVAKTDKLVSTDTIKKAKNFIEEQTVEADSLFIPAGKFKFYKKGAHASYYADKFHNHKTASGKKYDKNKYTAAHKKLPFGTIIKITNEANGKSVIVEVIDRGPFVRSREIDLSRRAFMEIASNKASGNMNVTMEVLQK</sequence>
<dbReference type="EC" id="4.2.2.-" evidence="3"/>
<dbReference type="EMBL" id="PQVG01000004">
    <property type="protein sequence ID" value="POY40054.1"/>
    <property type="molecule type" value="Genomic_DNA"/>
</dbReference>
<evidence type="ECO:0000313" key="7">
    <source>
        <dbReference type="Proteomes" id="UP000237310"/>
    </source>
</evidence>
<dbReference type="InterPro" id="IPR034718">
    <property type="entry name" value="RlpA"/>
</dbReference>
<dbReference type="InterPro" id="IPR012997">
    <property type="entry name" value="RplA"/>
</dbReference>
<keyword evidence="2 3" id="KW-0961">Cell wall biogenesis/degradation</keyword>
<dbReference type="InterPro" id="IPR036908">
    <property type="entry name" value="RlpA-like_sf"/>
</dbReference>
<feature type="domain" description="RlpA-like protein double-psi beta-barrel" evidence="5">
    <location>
        <begin position="85"/>
        <end position="171"/>
    </location>
</feature>
<comment type="function">
    <text evidence="3">Lytic transglycosylase with a strong preference for naked glycan strands that lack stem peptides.</text>
</comment>
<dbReference type="AlphaFoldDB" id="A0A2S5ABZ3"/>
<dbReference type="Gene3D" id="2.40.40.10">
    <property type="entry name" value="RlpA-like domain"/>
    <property type="match status" value="1"/>
</dbReference>
<keyword evidence="7" id="KW-1185">Reference proteome</keyword>
<dbReference type="GO" id="GO:0000270">
    <property type="term" value="P:peptidoglycan metabolic process"/>
    <property type="evidence" value="ECO:0007669"/>
    <property type="project" value="UniProtKB-UniRule"/>
</dbReference>
<keyword evidence="6" id="KW-0449">Lipoprotein</keyword>
<keyword evidence="1 3" id="KW-0456">Lyase</keyword>
<proteinExistence type="inferred from homology"/>
<evidence type="ECO:0000256" key="3">
    <source>
        <dbReference type="HAMAP-Rule" id="MF_02071"/>
    </source>
</evidence>
<dbReference type="PANTHER" id="PTHR34183:SF8">
    <property type="entry name" value="ENDOLYTIC PEPTIDOGLYCAN TRANSGLYCOSYLASE RLPA-RELATED"/>
    <property type="match status" value="1"/>
</dbReference>
<dbReference type="Proteomes" id="UP000237310">
    <property type="component" value="Unassembled WGS sequence"/>
</dbReference>
<dbReference type="OrthoDB" id="9779128at2"/>
<dbReference type="SUPFAM" id="SSF50685">
    <property type="entry name" value="Barwin-like endoglucanases"/>
    <property type="match status" value="1"/>
</dbReference>
<comment type="caution">
    <text evidence="6">The sequence shown here is derived from an EMBL/GenBank/DDBJ whole genome shotgun (WGS) entry which is preliminary data.</text>
</comment>
<dbReference type="Pfam" id="PF03330">
    <property type="entry name" value="DPBB_1"/>
    <property type="match status" value="1"/>
</dbReference>
<accession>A0A2S5ABZ3</accession>
<evidence type="ECO:0000256" key="1">
    <source>
        <dbReference type="ARBA" id="ARBA00023239"/>
    </source>
</evidence>
<organism evidence="6 7">
    <name type="scientific">Flavobacterium alvei</name>
    <dbReference type="NCBI Taxonomy" id="2080416"/>
    <lineage>
        <taxon>Bacteria</taxon>
        <taxon>Pseudomonadati</taxon>
        <taxon>Bacteroidota</taxon>
        <taxon>Flavobacteriia</taxon>
        <taxon>Flavobacteriales</taxon>
        <taxon>Flavobacteriaceae</taxon>
        <taxon>Flavobacterium</taxon>
    </lineage>
</organism>
<dbReference type="GO" id="GO:0008932">
    <property type="term" value="F:lytic endotransglycosylase activity"/>
    <property type="evidence" value="ECO:0007669"/>
    <property type="project" value="UniProtKB-UniRule"/>
</dbReference>
<name>A0A2S5ABZ3_9FLAO</name>
<evidence type="ECO:0000256" key="2">
    <source>
        <dbReference type="ARBA" id="ARBA00023316"/>
    </source>
</evidence>
<dbReference type="CDD" id="cd22268">
    <property type="entry name" value="DPBB_RlpA-like"/>
    <property type="match status" value="1"/>
</dbReference>
<comment type="similarity">
    <text evidence="3 4">Belongs to the RlpA family.</text>
</comment>
<dbReference type="NCBIfam" id="TIGR00413">
    <property type="entry name" value="rlpA"/>
    <property type="match status" value="1"/>
</dbReference>
<dbReference type="GO" id="GO:0071555">
    <property type="term" value="P:cell wall organization"/>
    <property type="evidence" value="ECO:0007669"/>
    <property type="project" value="UniProtKB-KW"/>
</dbReference>
<gene>
    <name evidence="3" type="primary">rlpA</name>
    <name evidence="6" type="ORF">C3L50_08130</name>
</gene>
<reference evidence="6 7" key="1">
    <citation type="submission" date="2018-01" db="EMBL/GenBank/DDBJ databases">
        <authorList>
            <person name="Gaut B.S."/>
            <person name="Morton B.R."/>
            <person name="Clegg M.T."/>
            <person name="Duvall M.R."/>
        </authorList>
    </citation>
    <scope>NUCLEOTIDE SEQUENCE [LARGE SCALE GENOMIC DNA]</scope>
    <source>
        <strain evidence="6 7">HR-AY</strain>
    </source>
</reference>
<dbReference type="InterPro" id="IPR009009">
    <property type="entry name" value="RlpA-like_DPBB"/>
</dbReference>
<evidence type="ECO:0000256" key="4">
    <source>
        <dbReference type="RuleBase" id="RU003495"/>
    </source>
</evidence>